<gene>
    <name evidence="8" type="ORF">LMG18101_02722</name>
</gene>
<feature type="transmembrane region" description="Helical" evidence="7">
    <location>
        <begin position="101"/>
        <end position="121"/>
    </location>
</feature>
<keyword evidence="5 7" id="KW-1133">Transmembrane helix</keyword>
<dbReference type="PANTHER" id="PTHR30213:SF0">
    <property type="entry name" value="UPF0761 MEMBRANE PROTEIN YIHY"/>
    <property type="match status" value="1"/>
</dbReference>
<dbReference type="NCBIfam" id="TIGR00765">
    <property type="entry name" value="yihY_not_rbn"/>
    <property type="match status" value="1"/>
</dbReference>
<feature type="transmembrane region" description="Helical" evidence="7">
    <location>
        <begin position="214"/>
        <end position="236"/>
    </location>
</feature>
<accession>A0ABM9K702</accession>
<evidence type="ECO:0000256" key="4">
    <source>
        <dbReference type="ARBA" id="ARBA00022692"/>
    </source>
</evidence>
<comment type="caution">
    <text evidence="8">The sequence shown here is derived from an EMBL/GenBank/DDBJ whole genome shotgun (WGS) entry which is preliminary data.</text>
</comment>
<dbReference type="Proteomes" id="UP001189757">
    <property type="component" value="Unassembled WGS sequence"/>
</dbReference>
<keyword evidence="3" id="KW-0997">Cell inner membrane</keyword>
<keyword evidence="9" id="KW-1185">Reference proteome</keyword>
<dbReference type="Pfam" id="PF03631">
    <property type="entry name" value="Virul_fac_BrkB"/>
    <property type="match status" value="1"/>
</dbReference>
<feature type="transmembrane region" description="Helical" evidence="7">
    <location>
        <begin position="142"/>
        <end position="166"/>
    </location>
</feature>
<proteinExistence type="inferred from homology"/>
<dbReference type="EMBL" id="CATZLL010000008">
    <property type="protein sequence ID" value="CAJ0815851.1"/>
    <property type="molecule type" value="Genomic_DNA"/>
</dbReference>
<evidence type="ECO:0000313" key="8">
    <source>
        <dbReference type="EMBL" id="CAJ0815851.1"/>
    </source>
</evidence>
<dbReference type="PANTHER" id="PTHR30213">
    <property type="entry name" value="INNER MEMBRANE PROTEIN YHJD"/>
    <property type="match status" value="1"/>
</dbReference>
<reference evidence="8 9" key="1">
    <citation type="submission" date="2023-07" db="EMBL/GenBank/DDBJ databases">
        <authorList>
            <person name="Peeters C."/>
        </authorList>
    </citation>
    <scope>NUCLEOTIDE SEQUENCE [LARGE SCALE GENOMIC DNA]</scope>
    <source>
        <strain evidence="8 9">LMG 18101</strain>
    </source>
</reference>
<dbReference type="InterPro" id="IPR017039">
    <property type="entry name" value="Virul_fac_BrkB"/>
</dbReference>
<keyword evidence="4 7" id="KW-0812">Transmembrane</keyword>
<feature type="transmembrane region" description="Helical" evidence="7">
    <location>
        <begin position="35"/>
        <end position="58"/>
    </location>
</feature>
<dbReference type="HAMAP" id="MF_00672">
    <property type="entry name" value="UPF0761"/>
    <property type="match status" value="1"/>
</dbReference>
<evidence type="ECO:0000256" key="5">
    <source>
        <dbReference type="ARBA" id="ARBA00022989"/>
    </source>
</evidence>
<evidence type="ECO:0000256" key="3">
    <source>
        <dbReference type="ARBA" id="ARBA00022519"/>
    </source>
</evidence>
<evidence type="ECO:0000313" key="9">
    <source>
        <dbReference type="Proteomes" id="UP001189757"/>
    </source>
</evidence>
<comment type="subcellular location">
    <subcellularLocation>
        <location evidence="1 7">Cell membrane</location>
        <topology evidence="1 7">Multi-pass membrane protein</topology>
    </subcellularLocation>
</comment>
<keyword evidence="2 7" id="KW-1003">Cell membrane</keyword>
<evidence type="ECO:0000256" key="1">
    <source>
        <dbReference type="ARBA" id="ARBA00004651"/>
    </source>
</evidence>
<keyword evidence="6 7" id="KW-0472">Membrane</keyword>
<feature type="transmembrane region" description="Helical" evidence="7">
    <location>
        <begin position="256"/>
        <end position="278"/>
    </location>
</feature>
<dbReference type="RefSeq" id="WP_316681414.1">
    <property type="nucleotide sequence ID" value="NZ_CATZLL010000008.1"/>
</dbReference>
<dbReference type="InterPro" id="IPR023679">
    <property type="entry name" value="UPF0761_bac"/>
</dbReference>
<evidence type="ECO:0000256" key="2">
    <source>
        <dbReference type="ARBA" id="ARBA00022475"/>
    </source>
</evidence>
<sequence length="441" mass="48240">MLFDIRALRQWNAAKLRALSRYALRRAGEDRLPQVAGSLTFTTVLSVVPILTVAFALFTAFPMFKSFRADIEGYMFSNLVPGNISRPILTYLNQFSTNAKGLTAAGLIGLVVTSVMTMLTVENALNAIWRVRQRRPLAQRVLVFWALVTFGPVLIGASLSVSSYMVSISAGYVHKLPFGLGVIVGVVPILLSAIAFAMLYVFVPNTYVARRDAFLAGLIAAVAFEVAKRIFGSYVAHIPTYTAVYGAFATLPIFLTWIYVSWLVTLLGATIASTLPIIRQGYWQRRTFPGSEFFDALGVLLLLYRAREQAPRTVAELEIGRRLQLEAEYLADLLAKLKALHLVGKLQQDRSEAHWALLCDAHTTTLRPLYEKLVLNLPRLPRTSLARHLGDTQALAAQLHNPALDNTLESVFATGERGVAAATQAAAAPAPVSKVPAAARA</sequence>
<feature type="transmembrane region" description="Helical" evidence="7">
    <location>
        <begin position="178"/>
        <end position="202"/>
    </location>
</feature>
<protein>
    <recommendedName>
        <fullName evidence="7">UPF0761 membrane protein LMG18101_02722</fullName>
    </recommendedName>
</protein>
<evidence type="ECO:0000256" key="7">
    <source>
        <dbReference type="HAMAP-Rule" id="MF_00672"/>
    </source>
</evidence>
<name>A0ABM9K702_9RALS</name>
<comment type="similarity">
    <text evidence="7">Belongs to the UPF0761 family.</text>
</comment>
<organism evidence="8 9">
    <name type="scientific">Ralstonia flaminis</name>
    <dbReference type="NCBI Taxonomy" id="3058597"/>
    <lineage>
        <taxon>Bacteria</taxon>
        <taxon>Pseudomonadati</taxon>
        <taxon>Pseudomonadota</taxon>
        <taxon>Betaproteobacteria</taxon>
        <taxon>Burkholderiales</taxon>
        <taxon>Burkholderiaceae</taxon>
        <taxon>Ralstonia</taxon>
    </lineage>
</organism>
<evidence type="ECO:0000256" key="6">
    <source>
        <dbReference type="ARBA" id="ARBA00023136"/>
    </source>
</evidence>